<dbReference type="KEGG" id="hth:HTH_1387"/>
<name>D3DJ36_HYDTT</name>
<keyword evidence="1" id="KW-0812">Transmembrane</keyword>
<evidence type="ECO:0000313" key="3">
    <source>
        <dbReference type="Proteomes" id="UP000002574"/>
    </source>
</evidence>
<gene>
    <name evidence="2" type="ordered locus">HTH_1387</name>
</gene>
<keyword evidence="1" id="KW-1133">Transmembrane helix</keyword>
<feature type="transmembrane region" description="Helical" evidence="1">
    <location>
        <begin position="32"/>
        <end position="53"/>
    </location>
</feature>
<dbReference type="AlphaFoldDB" id="D3DJ36"/>
<dbReference type="Proteomes" id="UP000002574">
    <property type="component" value="Chromosome"/>
</dbReference>
<sequence>MWQAFSVLLVIYGFYLLFLFLLDTFLRINRSIALPASLIITSAFVGFVLIFWIKKRRLPL</sequence>
<dbReference type="EMBL" id="AP011112">
    <property type="protein sequence ID" value="BAI69838.1"/>
    <property type="molecule type" value="Genomic_DNA"/>
</dbReference>
<dbReference type="OrthoDB" id="9976421at2"/>
<accession>D3DJ36</accession>
<organism evidence="2 3">
    <name type="scientific">Hydrogenobacter thermophilus (strain DSM 6534 / IAM 12695 / TK-6)</name>
    <dbReference type="NCBI Taxonomy" id="608538"/>
    <lineage>
        <taxon>Bacteria</taxon>
        <taxon>Pseudomonadati</taxon>
        <taxon>Aquificota</taxon>
        <taxon>Aquificia</taxon>
        <taxon>Aquificales</taxon>
        <taxon>Aquificaceae</taxon>
        <taxon>Hydrogenobacter</taxon>
    </lineage>
</organism>
<reference evidence="2 3" key="1">
    <citation type="journal article" date="2010" name="J. Bacteriol.">
        <title>Complete genome sequence of the thermophilic, obligately chemolithoautotrophic hydrogen-oxidizing bacterium Hydrogenobacter thermophilus TK-6.</title>
        <authorList>
            <person name="Arai H."/>
            <person name="Kanbe H."/>
            <person name="Ishii M."/>
            <person name="Igarashi Y."/>
        </authorList>
    </citation>
    <scope>NUCLEOTIDE SEQUENCE [LARGE SCALE GENOMIC DNA]</scope>
    <source>
        <strain evidence="3">DSM 6534 / IAM 12695 / TK-6 [Tokyo]</strain>
    </source>
</reference>
<keyword evidence="3" id="KW-1185">Reference proteome</keyword>
<feature type="transmembrane region" description="Helical" evidence="1">
    <location>
        <begin position="7"/>
        <end position="26"/>
    </location>
</feature>
<protein>
    <submittedName>
        <fullName evidence="2">Uncharacterized protein</fullName>
    </submittedName>
</protein>
<proteinExistence type="predicted"/>
<evidence type="ECO:0000256" key="1">
    <source>
        <dbReference type="SAM" id="Phobius"/>
    </source>
</evidence>
<keyword evidence="1" id="KW-0472">Membrane</keyword>
<dbReference type="STRING" id="608538.HTH_1387"/>
<evidence type="ECO:0000313" key="2">
    <source>
        <dbReference type="EMBL" id="BAI69838.1"/>
    </source>
</evidence>